<evidence type="ECO:0000313" key="3">
    <source>
        <dbReference type="EMBL" id="CAK0867530.1"/>
    </source>
</evidence>
<dbReference type="Proteomes" id="UP001189429">
    <property type="component" value="Unassembled WGS sequence"/>
</dbReference>
<gene>
    <name evidence="3" type="ORF">PCOR1329_LOCUS54452</name>
</gene>
<evidence type="ECO:0000256" key="2">
    <source>
        <dbReference type="SAM" id="SignalP"/>
    </source>
</evidence>
<sequence length="180" mass="19279">MRANVAALLALALPEGLPCLDLAGRNATAAASAAAQGWEQLSSALAAGRFPGATGDVLALAVPRATCSCQLDRWDQYAVCKGAYERGAQALSFGIKGYDEWARHVQHEHARLVPKLYDCYDTRKPAGFDNEFFPTCVGGKAGQRGGRAFETLRRLLPAGANQSARHRSTSRAASSRSWSR</sequence>
<feature type="compositionally biased region" description="Low complexity" evidence="1">
    <location>
        <begin position="170"/>
        <end position="180"/>
    </location>
</feature>
<comment type="caution">
    <text evidence="3">The sequence shown here is derived from an EMBL/GenBank/DDBJ whole genome shotgun (WGS) entry which is preliminary data.</text>
</comment>
<evidence type="ECO:0000313" key="4">
    <source>
        <dbReference type="Proteomes" id="UP001189429"/>
    </source>
</evidence>
<feature type="region of interest" description="Disordered" evidence="1">
    <location>
        <begin position="159"/>
        <end position="180"/>
    </location>
</feature>
<dbReference type="EMBL" id="CAUYUJ010016654">
    <property type="protein sequence ID" value="CAK0867530.1"/>
    <property type="molecule type" value="Genomic_DNA"/>
</dbReference>
<keyword evidence="4" id="KW-1185">Reference proteome</keyword>
<accession>A0ABN9V401</accession>
<reference evidence="3" key="1">
    <citation type="submission" date="2023-10" db="EMBL/GenBank/DDBJ databases">
        <authorList>
            <person name="Chen Y."/>
            <person name="Shah S."/>
            <person name="Dougan E. K."/>
            <person name="Thang M."/>
            <person name="Chan C."/>
        </authorList>
    </citation>
    <scope>NUCLEOTIDE SEQUENCE [LARGE SCALE GENOMIC DNA]</scope>
</reference>
<protein>
    <submittedName>
        <fullName evidence="3">Uncharacterized protein</fullName>
    </submittedName>
</protein>
<name>A0ABN9V401_9DINO</name>
<keyword evidence="2" id="KW-0732">Signal</keyword>
<organism evidence="3 4">
    <name type="scientific">Prorocentrum cordatum</name>
    <dbReference type="NCBI Taxonomy" id="2364126"/>
    <lineage>
        <taxon>Eukaryota</taxon>
        <taxon>Sar</taxon>
        <taxon>Alveolata</taxon>
        <taxon>Dinophyceae</taxon>
        <taxon>Prorocentrales</taxon>
        <taxon>Prorocentraceae</taxon>
        <taxon>Prorocentrum</taxon>
    </lineage>
</organism>
<evidence type="ECO:0000256" key="1">
    <source>
        <dbReference type="SAM" id="MobiDB-lite"/>
    </source>
</evidence>
<feature type="chain" id="PRO_5046255935" evidence="2">
    <location>
        <begin position="20"/>
        <end position="180"/>
    </location>
</feature>
<proteinExistence type="predicted"/>
<feature type="signal peptide" evidence="2">
    <location>
        <begin position="1"/>
        <end position="19"/>
    </location>
</feature>